<dbReference type="PANTHER" id="PTHR40593">
    <property type="entry name" value="PENICILLIN-BINDING PROTEIN ACTIVATOR LPOB"/>
    <property type="match status" value="1"/>
</dbReference>
<protein>
    <recommendedName>
        <fullName evidence="5">Penicillin-binding protein activator LpoB</fullName>
    </recommendedName>
</protein>
<sequence>MNAFRLTFMLAASVALAACSMPNPYSSQPAPVRTSGSSQPSQPMPPSQPLPPPVTQPPVIEMPSAPPAPIPEVRNASLERLVDGLSAKLKNSAALNEVAGPVLLDNIRNQAGSPVDTSGLTARLRSSLSGQLNFADGAKVSSLRQQLAYQGGRADMAALVRLGKQSGADYLLSTELTRSGSNMKLQGQLMELASGELLWSDSVSGR</sequence>
<proteinExistence type="predicted"/>
<dbReference type="Pfam" id="PF13036">
    <property type="entry name" value="LpoB"/>
    <property type="match status" value="1"/>
</dbReference>
<dbReference type="PROSITE" id="PS51257">
    <property type="entry name" value="PROKAR_LIPOPROTEIN"/>
    <property type="match status" value="1"/>
</dbReference>
<dbReference type="EMBL" id="BMKE01000010">
    <property type="protein sequence ID" value="GGB42585.1"/>
    <property type="molecule type" value="Genomic_DNA"/>
</dbReference>
<evidence type="ECO:0008006" key="5">
    <source>
        <dbReference type="Google" id="ProtNLM"/>
    </source>
</evidence>
<organism evidence="3 4">
    <name type="scientific">Oceanisphaera marina</name>
    <dbReference type="NCBI Taxonomy" id="2017550"/>
    <lineage>
        <taxon>Bacteria</taxon>
        <taxon>Pseudomonadati</taxon>
        <taxon>Pseudomonadota</taxon>
        <taxon>Gammaproteobacteria</taxon>
        <taxon>Aeromonadales</taxon>
        <taxon>Aeromonadaceae</taxon>
        <taxon>Oceanisphaera</taxon>
    </lineage>
</organism>
<dbReference type="Proteomes" id="UP000646152">
    <property type="component" value="Unassembled WGS sequence"/>
</dbReference>
<evidence type="ECO:0000313" key="4">
    <source>
        <dbReference type="Proteomes" id="UP000646152"/>
    </source>
</evidence>
<keyword evidence="2" id="KW-0732">Signal</keyword>
<dbReference type="RefSeq" id="WP_188629475.1">
    <property type="nucleotide sequence ID" value="NZ_BMKE01000010.1"/>
</dbReference>
<keyword evidence="4" id="KW-1185">Reference proteome</keyword>
<name>A0ABQ1IIU3_9GAMM</name>
<evidence type="ECO:0000313" key="3">
    <source>
        <dbReference type="EMBL" id="GGB42585.1"/>
    </source>
</evidence>
<feature type="region of interest" description="Disordered" evidence="1">
    <location>
        <begin position="23"/>
        <end position="71"/>
    </location>
</feature>
<dbReference type="Gene3D" id="3.40.50.10610">
    <property type="entry name" value="ABC-type transport auxiliary lipoprotein component"/>
    <property type="match status" value="1"/>
</dbReference>
<gene>
    <name evidence="3" type="ORF">GCM10011502_14890</name>
</gene>
<evidence type="ECO:0000256" key="2">
    <source>
        <dbReference type="SAM" id="SignalP"/>
    </source>
</evidence>
<feature type="signal peptide" evidence="2">
    <location>
        <begin position="1"/>
        <end position="17"/>
    </location>
</feature>
<feature type="chain" id="PRO_5046061891" description="Penicillin-binding protein activator LpoB" evidence="2">
    <location>
        <begin position="18"/>
        <end position="206"/>
    </location>
</feature>
<dbReference type="InterPro" id="IPR014094">
    <property type="entry name" value="LpoB"/>
</dbReference>
<dbReference type="PANTHER" id="PTHR40593:SF1">
    <property type="entry name" value="PENICILLIN-BINDING PROTEIN ACTIVATOR LPOB"/>
    <property type="match status" value="1"/>
</dbReference>
<evidence type="ECO:0000256" key="1">
    <source>
        <dbReference type="SAM" id="MobiDB-lite"/>
    </source>
</evidence>
<feature type="compositionally biased region" description="Pro residues" evidence="1">
    <location>
        <begin position="42"/>
        <end position="56"/>
    </location>
</feature>
<comment type="caution">
    <text evidence="3">The sequence shown here is derived from an EMBL/GenBank/DDBJ whole genome shotgun (WGS) entry which is preliminary data.</text>
</comment>
<accession>A0ABQ1IIU3</accession>
<reference evidence="4" key="1">
    <citation type="journal article" date="2019" name="Int. J. Syst. Evol. Microbiol.">
        <title>The Global Catalogue of Microorganisms (GCM) 10K type strain sequencing project: providing services to taxonomists for standard genome sequencing and annotation.</title>
        <authorList>
            <consortium name="The Broad Institute Genomics Platform"/>
            <consortium name="The Broad Institute Genome Sequencing Center for Infectious Disease"/>
            <person name="Wu L."/>
            <person name="Ma J."/>
        </authorList>
    </citation>
    <scope>NUCLEOTIDE SEQUENCE [LARGE SCALE GENOMIC DNA]</scope>
    <source>
        <strain evidence="4">CGMCC 1.15923</strain>
    </source>
</reference>